<dbReference type="AlphaFoldDB" id="A0AAV7XP03"/>
<feature type="transmembrane region" description="Helical" evidence="9">
    <location>
        <begin position="134"/>
        <end position="157"/>
    </location>
</feature>
<feature type="transmembrane region" description="Helical" evidence="9">
    <location>
        <begin position="361"/>
        <end position="383"/>
    </location>
</feature>
<keyword evidence="4 9" id="KW-0812">Transmembrane</keyword>
<accession>A0AAV7XP03</accession>
<comment type="caution">
    <text evidence="10">The sequence shown here is derived from an EMBL/GenBank/DDBJ whole genome shotgun (WGS) entry which is preliminary data.</text>
</comment>
<reference evidence="10" key="1">
    <citation type="submission" date="2022-12" db="EMBL/GenBank/DDBJ databases">
        <title>Chromosome-level genome assembly of the bean flower thrips Megalurothrips usitatus.</title>
        <authorList>
            <person name="Ma L."/>
            <person name="Liu Q."/>
            <person name="Li H."/>
            <person name="Cai W."/>
        </authorList>
    </citation>
    <scope>NUCLEOTIDE SEQUENCE</scope>
    <source>
        <strain evidence="10">Cailab_2022a</strain>
    </source>
</reference>
<dbReference type="GO" id="GO:0005886">
    <property type="term" value="C:plasma membrane"/>
    <property type="evidence" value="ECO:0007669"/>
    <property type="project" value="UniProtKB-SubCell"/>
</dbReference>
<evidence type="ECO:0000313" key="11">
    <source>
        <dbReference type="Proteomes" id="UP001075354"/>
    </source>
</evidence>
<dbReference type="PANTHER" id="PTHR10464">
    <property type="entry name" value="UREA TRANSPORTER"/>
    <property type="match status" value="1"/>
</dbReference>
<feature type="region of interest" description="Disordered" evidence="8">
    <location>
        <begin position="474"/>
        <end position="497"/>
    </location>
</feature>
<protein>
    <recommendedName>
        <fullName evidence="12">Urea transporter 1-like</fullName>
    </recommendedName>
</protein>
<keyword evidence="11" id="KW-1185">Reference proteome</keyword>
<feature type="transmembrane region" description="Helical" evidence="9">
    <location>
        <begin position="99"/>
        <end position="122"/>
    </location>
</feature>
<dbReference type="PANTHER" id="PTHR10464:SF4">
    <property type="entry name" value="UREA TRANSPORTER"/>
    <property type="match status" value="1"/>
</dbReference>
<keyword evidence="6 9" id="KW-0472">Membrane</keyword>
<feature type="transmembrane region" description="Helical" evidence="9">
    <location>
        <begin position="389"/>
        <end position="410"/>
    </location>
</feature>
<keyword evidence="3" id="KW-1003">Cell membrane</keyword>
<feature type="region of interest" description="Disordered" evidence="8">
    <location>
        <begin position="167"/>
        <end position="186"/>
    </location>
</feature>
<evidence type="ECO:0000256" key="4">
    <source>
        <dbReference type="ARBA" id="ARBA00022692"/>
    </source>
</evidence>
<evidence type="ECO:0000256" key="2">
    <source>
        <dbReference type="ARBA" id="ARBA00005914"/>
    </source>
</evidence>
<dbReference type="Pfam" id="PF03253">
    <property type="entry name" value="UT"/>
    <property type="match status" value="2"/>
</dbReference>
<feature type="transmembrane region" description="Helical" evidence="9">
    <location>
        <begin position="64"/>
        <end position="93"/>
    </location>
</feature>
<dbReference type="GO" id="GO:0015204">
    <property type="term" value="F:urea transmembrane transporter activity"/>
    <property type="evidence" value="ECO:0007669"/>
    <property type="project" value="InterPro"/>
</dbReference>
<comment type="subcellular location">
    <subcellularLocation>
        <location evidence="1">Cell membrane</location>
        <topology evidence="1">Multi-pass membrane protein</topology>
    </subcellularLocation>
</comment>
<comment type="similarity">
    <text evidence="2">Belongs to the urea transporter family.</text>
</comment>
<evidence type="ECO:0000256" key="1">
    <source>
        <dbReference type="ARBA" id="ARBA00004651"/>
    </source>
</evidence>
<dbReference type="InterPro" id="IPR004937">
    <property type="entry name" value="Urea_transporter"/>
</dbReference>
<dbReference type="InterPro" id="IPR029020">
    <property type="entry name" value="Ammonium/urea_transptr"/>
</dbReference>
<evidence type="ECO:0000256" key="3">
    <source>
        <dbReference type="ARBA" id="ARBA00022475"/>
    </source>
</evidence>
<gene>
    <name evidence="10" type="ORF">ONE63_007848</name>
</gene>
<keyword evidence="5 9" id="KW-1133">Transmembrane helix</keyword>
<dbReference type="Proteomes" id="UP001075354">
    <property type="component" value="Chromosome 5"/>
</dbReference>
<organism evidence="10 11">
    <name type="scientific">Megalurothrips usitatus</name>
    <name type="common">bean blossom thrips</name>
    <dbReference type="NCBI Taxonomy" id="439358"/>
    <lineage>
        <taxon>Eukaryota</taxon>
        <taxon>Metazoa</taxon>
        <taxon>Ecdysozoa</taxon>
        <taxon>Arthropoda</taxon>
        <taxon>Hexapoda</taxon>
        <taxon>Insecta</taxon>
        <taxon>Pterygota</taxon>
        <taxon>Neoptera</taxon>
        <taxon>Paraneoptera</taxon>
        <taxon>Thysanoptera</taxon>
        <taxon>Terebrantia</taxon>
        <taxon>Thripoidea</taxon>
        <taxon>Thripidae</taxon>
        <taxon>Megalurothrips</taxon>
    </lineage>
</organism>
<evidence type="ECO:0000313" key="10">
    <source>
        <dbReference type="EMBL" id="KAJ1527913.1"/>
    </source>
</evidence>
<evidence type="ECO:0000256" key="6">
    <source>
        <dbReference type="ARBA" id="ARBA00023136"/>
    </source>
</evidence>
<proteinExistence type="inferred from homology"/>
<feature type="compositionally biased region" description="Polar residues" evidence="8">
    <location>
        <begin position="474"/>
        <end position="484"/>
    </location>
</feature>
<evidence type="ECO:0008006" key="12">
    <source>
        <dbReference type="Google" id="ProtNLM"/>
    </source>
</evidence>
<dbReference type="EMBL" id="JAPTSV010000005">
    <property type="protein sequence ID" value="KAJ1527913.1"/>
    <property type="molecule type" value="Genomic_DNA"/>
</dbReference>
<feature type="transmembrane region" description="Helical" evidence="9">
    <location>
        <begin position="299"/>
        <end position="331"/>
    </location>
</feature>
<feature type="transmembrane region" description="Helical" evidence="9">
    <location>
        <begin position="337"/>
        <end position="354"/>
    </location>
</feature>
<sequence length="497" mass="51375">MPDNRRFGVPRDGHWLHYVGDCGAAASFLETRSLATGWLIVMFFDALFRSFGQLILANNPVSGLIVLTALCAVRPWAGLAAVACTSIAVLVAAAAGQQRGAVCSGLASCSATLLGAATVCLLEPGALDGHVWALLCAAAAVSVYVSSGLSTLVSAVLPPAWWGGGRDGRPRRGLRPDGAVEPAWTPAPGKGPWPSLFALPYGLLQLVLFLCLLHSEAGLSLRPEALSGTPAAANTTAPEAAASAAPLPAVGLNLSAGDVNVTRVREFYDIDHLDWGQTFQGVLVSASQILALEDAAMSAAIYIALLVFSPVAACTALAGAFLGSIAGVALLEPPYTAVYRGVWGVNGLLSMWAVSAHSFVLSWHSVAAGAACTALSAGLQAALGPLLTAAGLPVLLLPHSVAALLFLLVASSAKTGFVRPAVLTFPEKHKYDFWTEHADEEVGACASPRRSRSGTTPRTVATPMGHFHLFCSSRTQNTTSTPNGPTVPRQCRSEGQA</sequence>
<dbReference type="Gene3D" id="1.10.3430.10">
    <property type="entry name" value="Ammonium transporter AmtB like domains"/>
    <property type="match status" value="2"/>
</dbReference>
<evidence type="ECO:0000256" key="9">
    <source>
        <dbReference type="SAM" id="Phobius"/>
    </source>
</evidence>
<evidence type="ECO:0000256" key="7">
    <source>
        <dbReference type="ARBA" id="ARBA00033993"/>
    </source>
</evidence>
<feature type="transmembrane region" description="Helical" evidence="9">
    <location>
        <begin position="37"/>
        <end position="57"/>
    </location>
</feature>
<name>A0AAV7XP03_9NEOP</name>
<evidence type="ECO:0000256" key="8">
    <source>
        <dbReference type="SAM" id="MobiDB-lite"/>
    </source>
</evidence>
<comment type="catalytic activity">
    <reaction evidence="7">
        <text>urea(in) = urea(out)</text>
        <dbReference type="Rhea" id="RHEA:32799"/>
        <dbReference type="ChEBI" id="CHEBI:16199"/>
    </reaction>
</comment>
<evidence type="ECO:0000256" key="5">
    <source>
        <dbReference type="ARBA" id="ARBA00022989"/>
    </source>
</evidence>